<dbReference type="EMBL" id="CP011339">
    <property type="protein sequence ID" value="AKV69423.1"/>
    <property type="molecule type" value="Genomic_DNA"/>
</dbReference>
<dbReference type="KEGG" id="mpk:VL20_4516"/>
<evidence type="ECO:0000313" key="2">
    <source>
        <dbReference type="Proteomes" id="UP000068167"/>
    </source>
</evidence>
<accession>A0A0K1S5Y7</accession>
<reference evidence="1 2" key="1">
    <citation type="journal article" date="2016" name="Stand. Genomic Sci.">
        <title>Complete genome sequence and genomic characterization of Microcystis panniformis FACHB 1757 by third-generation sequencing.</title>
        <authorList>
            <person name="Zhang J.Y."/>
            <person name="Guan R."/>
            <person name="Zhang H.J."/>
            <person name="Li H."/>
            <person name="Xiao P."/>
            <person name="Yu G.L."/>
            <person name="Du L."/>
            <person name="Cao D.M."/>
            <person name="Zhu B.C."/>
            <person name="Li R.H."/>
            <person name="Lu Z.H."/>
        </authorList>
    </citation>
    <scope>NUCLEOTIDE SEQUENCE [LARGE SCALE GENOMIC DNA]</scope>
    <source>
        <strain evidence="1 2">FACHB-1757</strain>
    </source>
</reference>
<dbReference type="Proteomes" id="UP000068167">
    <property type="component" value="Chromosome"/>
</dbReference>
<proteinExistence type="predicted"/>
<keyword evidence="2" id="KW-1185">Reference proteome</keyword>
<dbReference type="AlphaFoldDB" id="A0A0K1S5Y7"/>
<organism evidence="1 2">
    <name type="scientific">Microcystis panniformis FACHB-1757</name>
    <dbReference type="NCBI Taxonomy" id="1638788"/>
    <lineage>
        <taxon>Bacteria</taxon>
        <taxon>Bacillati</taxon>
        <taxon>Cyanobacteriota</taxon>
        <taxon>Cyanophyceae</taxon>
        <taxon>Oscillatoriophycideae</taxon>
        <taxon>Chroococcales</taxon>
        <taxon>Microcystaceae</taxon>
        <taxon>Microcystis</taxon>
    </lineage>
</organism>
<protein>
    <submittedName>
        <fullName evidence="1">Uncharacterized protein</fullName>
    </submittedName>
</protein>
<name>A0A0K1S5Y7_9CHRO</name>
<dbReference type="PATRIC" id="fig|1638788.3.peg.4551"/>
<gene>
    <name evidence="1" type="ORF">VL20_4516</name>
</gene>
<evidence type="ECO:0000313" key="1">
    <source>
        <dbReference type="EMBL" id="AKV69423.1"/>
    </source>
</evidence>
<sequence length="61" mass="6616">MADPQPVMTTAAPNPFKIFPLFQLSVISYQLSVISGKWVSYQWEVGQLSVGSGSVISGKNK</sequence>